<reference evidence="1 2" key="1">
    <citation type="submission" date="2023-03" db="EMBL/GenBank/DDBJ databases">
        <title>High-quality genome of Scylla paramamosain provides insights in environmental adaptation.</title>
        <authorList>
            <person name="Zhang L."/>
        </authorList>
    </citation>
    <scope>NUCLEOTIDE SEQUENCE [LARGE SCALE GENOMIC DNA]</scope>
    <source>
        <strain evidence="1">LZ_2023a</strain>
        <tissue evidence="1">Muscle</tissue>
    </source>
</reference>
<gene>
    <name evidence="1" type="ORF">O3P69_002397</name>
</gene>
<organism evidence="1 2">
    <name type="scientific">Scylla paramamosain</name>
    <name type="common">Mud crab</name>
    <dbReference type="NCBI Taxonomy" id="85552"/>
    <lineage>
        <taxon>Eukaryota</taxon>
        <taxon>Metazoa</taxon>
        <taxon>Ecdysozoa</taxon>
        <taxon>Arthropoda</taxon>
        <taxon>Crustacea</taxon>
        <taxon>Multicrustacea</taxon>
        <taxon>Malacostraca</taxon>
        <taxon>Eumalacostraca</taxon>
        <taxon>Eucarida</taxon>
        <taxon>Decapoda</taxon>
        <taxon>Pleocyemata</taxon>
        <taxon>Brachyura</taxon>
        <taxon>Eubrachyura</taxon>
        <taxon>Portunoidea</taxon>
        <taxon>Portunidae</taxon>
        <taxon>Portuninae</taxon>
        <taxon>Scylla</taxon>
    </lineage>
</organism>
<protein>
    <submittedName>
        <fullName evidence="1">Uncharacterized protein</fullName>
    </submittedName>
</protein>
<accession>A0AAW0V8H6</accession>
<comment type="caution">
    <text evidence="1">The sequence shown here is derived from an EMBL/GenBank/DDBJ whole genome shotgun (WGS) entry which is preliminary data.</text>
</comment>
<dbReference type="EMBL" id="JARAKH010000001">
    <property type="protein sequence ID" value="KAK8407835.1"/>
    <property type="molecule type" value="Genomic_DNA"/>
</dbReference>
<sequence length="174" mass="18594">MTTVIDEASSETPEPLTLPTVTSNGRWERLPSTERVRASVHVVLPRPASRLPCGGDRLGKLLWEPYLACLSLPQPSLSLRQPNLPQPVPAFSSLPQPTSAFLAFLSLSSLSQPTSAFPSLTQSSLTFHGLSHPPSAFPSLSQPNTGSLTFTSLSQPSPACLSLLQPSPTYHSLP</sequence>
<evidence type="ECO:0000313" key="2">
    <source>
        <dbReference type="Proteomes" id="UP001487740"/>
    </source>
</evidence>
<name>A0AAW0V8H6_SCYPA</name>
<proteinExistence type="predicted"/>
<dbReference type="Proteomes" id="UP001487740">
    <property type="component" value="Unassembled WGS sequence"/>
</dbReference>
<keyword evidence="2" id="KW-1185">Reference proteome</keyword>
<evidence type="ECO:0000313" key="1">
    <source>
        <dbReference type="EMBL" id="KAK8407835.1"/>
    </source>
</evidence>
<dbReference type="AlphaFoldDB" id="A0AAW0V8H6"/>